<proteinExistence type="predicted"/>
<dbReference type="EMBL" id="JAPFGC010000002">
    <property type="protein sequence ID" value="MDA0178292.1"/>
    <property type="molecule type" value="Genomic_DNA"/>
</dbReference>
<protein>
    <submittedName>
        <fullName evidence="3">Energy transducer TonB</fullName>
    </submittedName>
</protein>
<sequence>MEKFKNNKILDRQTEKNVLKSQKHDVNLQKNTVLYFQIGLILCLLGVYGALEMKFETTSHPDIVMDEDVQFEEFSLDKLNFTIEEPQKVEQTQKVELPKELIDIVEVPDDTPDKLITDNIVTDTNPKPQKNINPNDFFVEKPIEDIPEIVNVNFVEQVPIYPGCENQTTNLERKKCLSEQLSKLVRKKFDTGLGTELGLKEGVQKIYVNFKIDTNGKAHVLKTRAAHPKLEEEAKKVVGQIPTMQPGKQGNNNVSVLYTLPIAFQVKY</sequence>
<dbReference type="RefSeq" id="WP_106687358.1">
    <property type="nucleotide sequence ID" value="NZ_CP061703.1"/>
</dbReference>
<keyword evidence="1" id="KW-0812">Transmembrane</keyword>
<dbReference type="Gene3D" id="3.30.1150.10">
    <property type="match status" value="1"/>
</dbReference>
<name>A0ABT4S2K9_9FLAO</name>
<organism evidence="3 4">
    <name type="scientific">Mesoflavibacter profundi</name>
    <dbReference type="NCBI Taxonomy" id="2708110"/>
    <lineage>
        <taxon>Bacteria</taxon>
        <taxon>Pseudomonadati</taxon>
        <taxon>Bacteroidota</taxon>
        <taxon>Flavobacteriia</taxon>
        <taxon>Flavobacteriales</taxon>
        <taxon>Flavobacteriaceae</taxon>
        <taxon>Mesoflavibacter</taxon>
    </lineage>
</organism>
<accession>A0ABT4S2K9</accession>
<dbReference type="Pfam" id="PF03544">
    <property type="entry name" value="TonB_C"/>
    <property type="match status" value="1"/>
</dbReference>
<reference evidence="3" key="1">
    <citation type="submission" date="2022-11" db="EMBL/GenBank/DDBJ databases">
        <title>Refractory cell wall polysaccharides provide important carbon source for microbial heterotrophs in the hadal ocean.</title>
        <authorList>
            <person name="Zhu X."/>
        </authorList>
    </citation>
    <scope>NUCLEOTIDE SEQUENCE</scope>
    <source>
        <strain evidence="3">MTRN7</strain>
    </source>
</reference>
<gene>
    <name evidence="3" type="ORF">OOZ35_12385</name>
</gene>
<comment type="caution">
    <text evidence="3">The sequence shown here is derived from an EMBL/GenBank/DDBJ whole genome shotgun (WGS) entry which is preliminary data.</text>
</comment>
<evidence type="ECO:0000313" key="3">
    <source>
        <dbReference type="EMBL" id="MDA0178292.1"/>
    </source>
</evidence>
<keyword evidence="1" id="KW-0472">Membrane</keyword>
<feature type="transmembrane region" description="Helical" evidence="1">
    <location>
        <begin position="33"/>
        <end position="51"/>
    </location>
</feature>
<dbReference type="Proteomes" id="UP001149142">
    <property type="component" value="Unassembled WGS sequence"/>
</dbReference>
<dbReference type="InterPro" id="IPR037682">
    <property type="entry name" value="TonB_C"/>
</dbReference>
<evidence type="ECO:0000313" key="4">
    <source>
        <dbReference type="Proteomes" id="UP001149142"/>
    </source>
</evidence>
<keyword evidence="1" id="KW-1133">Transmembrane helix</keyword>
<keyword evidence="4" id="KW-1185">Reference proteome</keyword>
<feature type="domain" description="TonB C-terminal" evidence="2">
    <location>
        <begin position="207"/>
        <end position="265"/>
    </location>
</feature>
<evidence type="ECO:0000259" key="2">
    <source>
        <dbReference type="Pfam" id="PF03544"/>
    </source>
</evidence>
<evidence type="ECO:0000256" key="1">
    <source>
        <dbReference type="SAM" id="Phobius"/>
    </source>
</evidence>